<dbReference type="EMBL" id="GEDG01033802">
    <property type="protein sequence ID" value="JAP10065.1"/>
    <property type="molecule type" value="Transcribed_RNA"/>
</dbReference>
<evidence type="ECO:0000313" key="1">
    <source>
        <dbReference type="EMBL" id="JAP10065.1"/>
    </source>
</evidence>
<sequence>MCVTWAKTRMSIRFYLTNEGDHGDRFLLSLCYVGCGGGHLTRVLAGRLPSRTGFLTKKISLE</sequence>
<dbReference type="AlphaFoldDB" id="A0A0V0GP74"/>
<reference evidence="1" key="1">
    <citation type="submission" date="2015-12" db="EMBL/GenBank/DDBJ databases">
        <title>Gene expression during late stages of embryo sac development: a critical building block for successful pollen-pistil interactions.</title>
        <authorList>
            <person name="Liu Y."/>
            <person name="Joly V."/>
            <person name="Sabar M."/>
            <person name="Matton D.P."/>
        </authorList>
    </citation>
    <scope>NUCLEOTIDE SEQUENCE</scope>
</reference>
<name>A0A0V0GP74_SOLCH</name>
<protein>
    <submittedName>
        <fullName evidence="1">Putative ovule protein</fullName>
    </submittedName>
</protein>
<accession>A0A0V0GP74</accession>
<proteinExistence type="predicted"/>
<organism evidence="1">
    <name type="scientific">Solanum chacoense</name>
    <name type="common">Chaco potato</name>
    <dbReference type="NCBI Taxonomy" id="4108"/>
    <lineage>
        <taxon>Eukaryota</taxon>
        <taxon>Viridiplantae</taxon>
        <taxon>Streptophyta</taxon>
        <taxon>Embryophyta</taxon>
        <taxon>Tracheophyta</taxon>
        <taxon>Spermatophyta</taxon>
        <taxon>Magnoliopsida</taxon>
        <taxon>eudicotyledons</taxon>
        <taxon>Gunneridae</taxon>
        <taxon>Pentapetalae</taxon>
        <taxon>asterids</taxon>
        <taxon>lamiids</taxon>
        <taxon>Solanales</taxon>
        <taxon>Solanaceae</taxon>
        <taxon>Solanoideae</taxon>
        <taxon>Solaneae</taxon>
        <taxon>Solanum</taxon>
    </lineage>
</organism>